<comment type="caution">
    <text evidence="2">The sequence shown here is derived from an EMBL/GenBank/DDBJ whole genome shotgun (WGS) entry which is preliminary data.</text>
</comment>
<evidence type="ECO:0000313" key="2">
    <source>
        <dbReference type="EMBL" id="CAK0817786.1"/>
    </source>
</evidence>
<gene>
    <name evidence="2" type="ORF">PCOR1329_LOCUS20286</name>
</gene>
<protein>
    <recommendedName>
        <fullName evidence="4">RNA-directed RNA polymerase</fullName>
    </recommendedName>
</protein>
<evidence type="ECO:0000256" key="1">
    <source>
        <dbReference type="SAM" id="MobiDB-lite"/>
    </source>
</evidence>
<organism evidence="2 3">
    <name type="scientific">Prorocentrum cordatum</name>
    <dbReference type="NCBI Taxonomy" id="2364126"/>
    <lineage>
        <taxon>Eukaryota</taxon>
        <taxon>Sar</taxon>
        <taxon>Alveolata</taxon>
        <taxon>Dinophyceae</taxon>
        <taxon>Prorocentrales</taxon>
        <taxon>Prorocentraceae</taxon>
        <taxon>Prorocentrum</taxon>
    </lineage>
</organism>
<proteinExistence type="predicted"/>
<feature type="region of interest" description="Disordered" evidence="1">
    <location>
        <begin position="365"/>
        <end position="384"/>
    </location>
</feature>
<name>A0ABN9RIQ4_9DINO</name>
<evidence type="ECO:0000313" key="3">
    <source>
        <dbReference type="Proteomes" id="UP001189429"/>
    </source>
</evidence>
<feature type="compositionally biased region" description="Basic and acidic residues" evidence="1">
    <location>
        <begin position="375"/>
        <end position="384"/>
    </location>
</feature>
<dbReference type="Proteomes" id="UP001189429">
    <property type="component" value="Unassembled WGS sequence"/>
</dbReference>
<keyword evidence="3" id="KW-1185">Reference proteome</keyword>
<dbReference type="EMBL" id="CAUYUJ010006558">
    <property type="protein sequence ID" value="CAK0817786.1"/>
    <property type="molecule type" value="Genomic_DNA"/>
</dbReference>
<reference evidence="2" key="1">
    <citation type="submission" date="2023-10" db="EMBL/GenBank/DDBJ databases">
        <authorList>
            <person name="Chen Y."/>
            <person name="Shah S."/>
            <person name="Dougan E. K."/>
            <person name="Thang M."/>
            <person name="Chan C."/>
        </authorList>
    </citation>
    <scope>NUCLEOTIDE SEQUENCE [LARGE SCALE GENOMIC DNA]</scope>
</reference>
<accession>A0ABN9RIQ4</accession>
<evidence type="ECO:0008006" key="4">
    <source>
        <dbReference type="Google" id="ProtNLM"/>
    </source>
</evidence>
<feature type="non-terminal residue" evidence="2">
    <location>
        <position position="384"/>
    </location>
</feature>
<sequence length="384" mass="40155">MEMDYIQRWCVCFAPESGASAAAALRRPGFGREPRAGFAGKSSEGGVISFRAARAAGPYDLGFFFVEKAGKGALGIVLDARAANVGFEPPPAMILPTAAARAALESERPATLAQGDIRCASSHAFAPRVMGEFFALPTFSNRLLGVKQIDGKLLAIDCFMQLTSIMRRALVQNGFGDGDLIEDGRPNPALRSRGCVAAAGHVDNFAVAGGGAAVAAARRGPVTRALGSRVPPVRSIDEASSVSISTGLKVNGDLGPARVKPSSATRLRQAILAVSRRGAASPRMLEVLLGHIAGPMLCTREALSILSSVYAFRSLQGPGARPLWAQVRVELRCVVSTLPFWTSHMNIPWGTRVSASDASPVGIGGVHSSARWAPRGRDGEAGGE</sequence>